<name>A0ACC2RD25_9NEOP</name>
<evidence type="ECO:0000313" key="2">
    <source>
        <dbReference type="Proteomes" id="UP001231649"/>
    </source>
</evidence>
<dbReference type="Proteomes" id="UP001231649">
    <property type="component" value="Chromosome 1"/>
</dbReference>
<proteinExistence type="predicted"/>
<accession>A0ACC2RD25</accession>
<comment type="caution">
    <text evidence="1">The sequence shown here is derived from an EMBL/GenBank/DDBJ whole genome shotgun (WGS) entry which is preliminary data.</text>
</comment>
<dbReference type="EMBL" id="CM056777">
    <property type="protein sequence ID" value="KAJ8738058.1"/>
    <property type="molecule type" value="Genomic_DNA"/>
</dbReference>
<organism evidence="1 2">
    <name type="scientific">Mythimna loreyi</name>
    <dbReference type="NCBI Taxonomy" id="667449"/>
    <lineage>
        <taxon>Eukaryota</taxon>
        <taxon>Metazoa</taxon>
        <taxon>Ecdysozoa</taxon>
        <taxon>Arthropoda</taxon>
        <taxon>Hexapoda</taxon>
        <taxon>Insecta</taxon>
        <taxon>Pterygota</taxon>
        <taxon>Neoptera</taxon>
        <taxon>Endopterygota</taxon>
        <taxon>Lepidoptera</taxon>
        <taxon>Glossata</taxon>
        <taxon>Ditrysia</taxon>
        <taxon>Noctuoidea</taxon>
        <taxon>Noctuidae</taxon>
        <taxon>Noctuinae</taxon>
        <taxon>Hadenini</taxon>
        <taxon>Mythimna</taxon>
    </lineage>
</organism>
<reference evidence="1" key="1">
    <citation type="submission" date="2023-03" db="EMBL/GenBank/DDBJ databases">
        <title>Chromosome-level genomes of two armyworms, Mythimna separata and Mythimna loreyi, provide insights into the biosynthesis and reception of sex pheromones.</title>
        <authorList>
            <person name="Zhao H."/>
        </authorList>
    </citation>
    <scope>NUCLEOTIDE SEQUENCE</scope>
    <source>
        <strain evidence="1">BeijingLab</strain>
    </source>
</reference>
<evidence type="ECO:0000313" key="1">
    <source>
        <dbReference type="EMBL" id="KAJ8738058.1"/>
    </source>
</evidence>
<sequence length="464" mass="51782">MFKSILKSISITVSRISVRHETCAGRVPGSFTKLTSLKNGVKVATQTMESPLACVTLAVACGPLYETACTHGLTHFIEHFAFKGSRCVGEEQLTKDLIDLNAKMTVHTSRELQVFSVVLPVDNAPKAVEKLCNVISGLDINDNKINKERENICRELADTDADPKQVLFDYLNATAFQGTPLAQRVIGPSENLQRFDADITSTFMCENYTPYRMCIASAGSMDHNAMVRAAKATFGCLESMPRGRGAPDLGPTRFTGSQVLYRDDSMPFCHAAITFEAAGYSSADYYKMLVLQHVVGSWDRSQGRGEEQAPPVAKWVALDKLCERYKPVYVAYRDIGLWGVYFVADKWKLDEIVTRVQDQWMELCTVLSDKDVQRGCNLAKLALAREYASVVRSAHALGKQVLYRCLRLPLDEVFGILAKLEKKELRALADRCLYDRCPAVAVVGPSETMPDYVRIRSGMWWLRL</sequence>
<protein>
    <submittedName>
        <fullName evidence="1">Uncharacterized protein</fullName>
    </submittedName>
</protein>
<keyword evidence="2" id="KW-1185">Reference proteome</keyword>
<gene>
    <name evidence="1" type="ORF">PYW08_000653</name>
</gene>